<dbReference type="RefSeq" id="WP_238212895.1">
    <property type="nucleotide sequence ID" value="NZ_BPUS01000006.1"/>
</dbReference>
<dbReference type="Proteomes" id="UP001055111">
    <property type="component" value="Unassembled WGS sequence"/>
</dbReference>
<gene>
    <name evidence="2" type="ORF">CBA19CS42_17320</name>
</gene>
<proteinExistence type="predicted"/>
<dbReference type="Pfam" id="PF20075">
    <property type="entry name" value="DUF6471"/>
    <property type="match status" value="2"/>
</dbReference>
<name>A0AA37IBY5_9BURK</name>
<sequence>MTDAERAWADLASRVARVALTRKDISYAALVEALATIGIAESERAIVSRVSRGTLRLSMLLQILSVGGNRLPRLWLQAFTAVDDWPSAAQAVIRAELSQRSDAVGPPIVTTKELAHRLQSFGAPVTLPTLSAHVASGTMPLALFLQCITALNSRSLDDFIDFEDLLAVAQSKK</sequence>
<dbReference type="EMBL" id="BPUS01000006">
    <property type="protein sequence ID" value="GJH26302.1"/>
    <property type="molecule type" value="Genomic_DNA"/>
</dbReference>
<evidence type="ECO:0000313" key="2">
    <source>
        <dbReference type="EMBL" id="GJH26302.1"/>
    </source>
</evidence>
<accession>A0AA37IBY5</accession>
<protein>
    <recommendedName>
        <fullName evidence="1">DUF6471 domain-containing protein</fullName>
    </recommendedName>
</protein>
<evidence type="ECO:0000259" key="1">
    <source>
        <dbReference type="Pfam" id="PF20075"/>
    </source>
</evidence>
<comment type="caution">
    <text evidence="2">The sequence shown here is derived from an EMBL/GenBank/DDBJ whole genome shotgun (WGS) entry which is preliminary data.</text>
</comment>
<feature type="domain" description="DUF6471" evidence="1">
    <location>
        <begin position="8"/>
        <end position="67"/>
    </location>
</feature>
<organism evidence="2 3">
    <name type="scientific">Caballeronia novacaledonica</name>
    <dbReference type="NCBI Taxonomy" id="1544861"/>
    <lineage>
        <taxon>Bacteria</taxon>
        <taxon>Pseudomonadati</taxon>
        <taxon>Pseudomonadota</taxon>
        <taxon>Betaproteobacteria</taxon>
        <taxon>Burkholderiales</taxon>
        <taxon>Burkholderiaceae</taxon>
        <taxon>Caballeronia</taxon>
    </lineage>
</organism>
<feature type="domain" description="DUF6471" evidence="1">
    <location>
        <begin position="85"/>
        <end position="156"/>
    </location>
</feature>
<dbReference type="InterPro" id="IPR045526">
    <property type="entry name" value="DUF6471"/>
</dbReference>
<evidence type="ECO:0000313" key="3">
    <source>
        <dbReference type="Proteomes" id="UP001055111"/>
    </source>
</evidence>
<dbReference type="AlphaFoldDB" id="A0AA37IBY5"/>
<reference evidence="2" key="1">
    <citation type="submission" date="2022-09" db="EMBL/GenBank/DDBJ databases">
        <title>Isolation and characterization of 3-chlorobenzoate degrading bacteria from soils in Shizuoka.</title>
        <authorList>
            <person name="Ifat A."/>
            <person name="Ogawa N."/>
            <person name="Kimbara K."/>
            <person name="Moriuchi R."/>
            <person name="Dohra H."/>
            <person name="Shintani M."/>
        </authorList>
    </citation>
    <scope>NUCLEOTIDE SEQUENCE</scope>
    <source>
        <strain evidence="2">19CS4-2</strain>
    </source>
</reference>